<comment type="caution">
    <text evidence="6">The sequence shown here is derived from an EMBL/GenBank/DDBJ whole genome shotgun (WGS) entry which is preliminary data.</text>
</comment>
<evidence type="ECO:0000259" key="5">
    <source>
        <dbReference type="PROSITE" id="PS51536"/>
    </source>
</evidence>
<feature type="compositionally biased region" description="Gly residues" evidence="3">
    <location>
        <begin position="380"/>
        <end position="413"/>
    </location>
</feature>
<dbReference type="GO" id="GO:0003729">
    <property type="term" value="F:mRNA binding"/>
    <property type="evidence" value="ECO:0007669"/>
    <property type="project" value="TreeGrafter"/>
</dbReference>
<name>A0AAD5QBN2_PYTIN</name>
<accession>A0AAD5QBN2</accession>
<protein>
    <recommendedName>
        <fullName evidence="8">DFDF domain-containing protein</fullName>
    </recommendedName>
</protein>
<dbReference type="SMART" id="SM01199">
    <property type="entry name" value="FDF"/>
    <property type="match status" value="1"/>
</dbReference>
<dbReference type="GO" id="GO:0034063">
    <property type="term" value="P:stress granule assembly"/>
    <property type="evidence" value="ECO:0007669"/>
    <property type="project" value="TreeGrafter"/>
</dbReference>
<gene>
    <name evidence="6" type="ORF">P43SY_009237</name>
</gene>
<proteinExistence type="predicted"/>
<dbReference type="GO" id="GO:0033962">
    <property type="term" value="P:P-body assembly"/>
    <property type="evidence" value="ECO:0007669"/>
    <property type="project" value="TreeGrafter"/>
</dbReference>
<sequence length="433" mass="45156">MQQPPRGSAPPPPPPPPPPGPHGGVYGAMPPPPPPPEHDRPKDGIPYIGSRISLISKTDIRYEGYLFNIDTRQSMVALQHVRSFGTEGRRSEHIPPSDQVLPFATFKASEIKDLHVCEAAPPMYGYPPHGHVAPPPPMPPHHHPAHAPPPPPMPSHHVGGMQPPMPPPMPNSGAPAAAAAAAAAPAPAPQRRVPSPKKAASPQKKQQQQPNAAPATGPTLLTPGSMQSAAAAPRPTRPQPSSPRAPESTPIAPSSSSSARSGSAAGGARTIPGMGDHLLKRKERRVPGGADQTSVTSGSDFNFEQGLEGFDKEEEFSKLSLNESKAKGSYQKSSFFDTISCEALDRLEGHHGRLTASEERKLNTETFGAVGLNNRRGYRGGRGGGRGGGQRRSGGGGGHRNGGGRGGGGGGNRNGNWSRGGRRDGNGMMNTSS</sequence>
<dbReference type="InterPro" id="IPR019050">
    <property type="entry name" value="FDF_dom"/>
</dbReference>
<dbReference type="CDD" id="cd01736">
    <property type="entry name" value="LSm14_N"/>
    <property type="match status" value="1"/>
</dbReference>
<feature type="short sequence motif" description="TFG box" evidence="2">
    <location>
        <begin position="351"/>
        <end position="371"/>
    </location>
</feature>
<feature type="short sequence motif" description="FFD box" evidence="1">
    <location>
        <begin position="328"/>
        <end position="343"/>
    </location>
</feature>
<dbReference type="PANTHER" id="PTHR13586">
    <property type="entry name" value="SCD6 PROTEIN-RELATED"/>
    <property type="match status" value="1"/>
</dbReference>
<feature type="compositionally biased region" description="Low complexity" evidence="3">
    <location>
        <begin position="244"/>
        <end position="271"/>
    </location>
</feature>
<dbReference type="InterPro" id="IPR025761">
    <property type="entry name" value="FFD_box"/>
</dbReference>
<feature type="compositionally biased region" description="Low complexity" evidence="3">
    <location>
        <begin position="171"/>
        <end position="185"/>
    </location>
</feature>
<dbReference type="AlphaFoldDB" id="A0AAD5QBN2"/>
<dbReference type="SMART" id="SM01271">
    <property type="entry name" value="LSM14"/>
    <property type="match status" value="1"/>
</dbReference>
<feature type="domain" description="FFD box profile" evidence="4">
    <location>
        <begin position="328"/>
        <end position="343"/>
    </location>
</feature>
<feature type="compositionally biased region" description="Pro residues" evidence="3">
    <location>
        <begin position="7"/>
        <end position="21"/>
    </location>
</feature>
<evidence type="ECO:0008006" key="8">
    <source>
        <dbReference type="Google" id="ProtNLM"/>
    </source>
</evidence>
<evidence type="ECO:0000256" key="1">
    <source>
        <dbReference type="PROSITE-ProRule" id="PRU00846"/>
    </source>
</evidence>
<evidence type="ECO:0000313" key="6">
    <source>
        <dbReference type="EMBL" id="KAJ0402980.1"/>
    </source>
</evidence>
<evidence type="ECO:0000256" key="2">
    <source>
        <dbReference type="PROSITE-ProRule" id="PRU00869"/>
    </source>
</evidence>
<dbReference type="GO" id="GO:0000932">
    <property type="term" value="C:P-body"/>
    <property type="evidence" value="ECO:0007669"/>
    <property type="project" value="TreeGrafter"/>
</dbReference>
<dbReference type="InterPro" id="IPR010920">
    <property type="entry name" value="LSM_dom_sf"/>
</dbReference>
<dbReference type="PROSITE" id="PS51513">
    <property type="entry name" value="FFD"/>
    <property type="match status" value="1"/>
</dbReference>
<organism evidence="6 7">
    <name type="scientific">Pythium insidiosum</name>
    <name type="common">Pythiosis disease agent</name>
    <dbReference type="NCBI Taxonomy" id="114742"/>
    <lineage>
        <taxon>Eukaryota</taxon>
        <taxon>Sar</taxon>
        <taxon>Stramenopiles</taxon>
        <taxon>Oomycota</taxon>
        <taxon>Peronosporomycetes</taxon>
        <taxon>Pythiales</taxon>
        <taxon>Pythiaceae</taxon>
        <taxon>Pythium</taxon>
    </lineage>
</organism>
<dbReference type="PANTHER" id="PTHR13586:SF0">
    <property type="entry name" value="TRAILER HITCH, ISOFORM H"/>
    <property type="match status" value="1"/>
</dbReference>
<feature type="compositionally biased region" description="Polar residues" evidence="3">
    <location>
        <begin position="291"/>
        <end position="302"/>
    </location>
</feature>
<reference evidence="6" key="1">
    <citation type="submission" date="2021-12" db="EMBL/GenBank/DDBJ databases">
        <title>Prjna785345.</title>
        <authorList>
            <person name="Rujirawat T."/>
            <person name="Krajaejun T."/>
        </authorList>
    </citation>
    <scope>NUCLEOTIDE SEQUENCE</scope>
    <source>
        <strain evidence="6">Pi057C3</strain>
    </source>
</reference>
<feature type="compositionally biased region" description="Low complexity" evidence="3">
    <location>
        <begin position="196"/>
        <end position="215"/>
    </location>
</feature>
<dbReference type="Gene3D" id="2.30.30.100">
    <property type="match status" value="1"/>
</dbReference>
<feature type="region of interest" description="Disordered" evidence="3">
    <location>
        <begin position="134"/>
        <end position="308"/>
    </location>
</feature>
<evidence type="ECO:0000256" key="3">
    <source>
        <dbReference type="SAM" id="MobiDB-lite"/>
    </source>
</evidence>
<evidence type="ECO:0000259" key="4">
    <source>
        <dbReference type="PROSITE" id="PS51513"/>
    </source>
</evidence>
<dbReference type="EMBL" id="JAKCXM010000091">
    <property type="protein sequence ID" value="KAJ0402980.1"/>
    <property type="molecule type" value="Genomic_DNA"/>
</dbReference>
<feature type="region of interest" description="Disordered" evidence="3">
    <location>
        <begin position="365"/>
        <end position="433"/>
    </location>
</feature>
<feature type="region of interest" description="Disordered" evidence="3">
    <location>
        <begin position="1"/>
        <end position="45"/>
    </location>
</feature>
<dbReference type="InterPro" id="IPR025768">
    <property type="entry name" value="TFG_box"/>
</dbReference>
<keyword evidence="7" id="KW-1185">Reference proteome</keyword>
<dbReference type="InterPro" id="IPR025609">
    <property type="entry name" value="Lsm14-like_N"/>
</dbReference>
<dbReference type="Pfam" id="PF12701">
    <property type="entry name" value="LSM14"/>
    <property type="match status" value="1"/>
</dbReference>
<dbReference type="PROSITE" id="PS51536">
    <property type="entry name" value="TFG"/>
    <property type="match status" value="1"/>
</dbReference>
<dbReference type="SUPFAM" id="SSF50182">
    <property type="entry name" value="Sm-like ribonucleoproteins"/>
    <property type="match status" value="1"/>
</dbReference>
<feature type="domain" description="TFG box profile" evidence="5">
    <location>
        <begin position="351"/>
        <end position="371"/>
    </location>
</feature>
<dbReference type="Proteomes" id="UP001209570">
    <property type="component" value="Unassembled WGS sequence"/>
</dbReference>
<evidence type="ECO:0000313" key="7">
    <source>
        <dbReference type="Proteomes" id="UP001209570"/>
    </source>
</evidence>